<reference evidence="4 5" key="1">
    <citation type="journal article" date="2010" name="Cell">
        <title>The genome of Naegleria gruberi illuminates early eukaryotic versatility.</title>
        <authorList>
            <person name="Fritz-Laylin L.K."/>
            <person name="Prochnik S.E."/>
            <person name="Ginger M.L."/>
            <person name="Dacks J.B."/>
            <person name="Carpenter M.L."/>
            <person name="Field M.C."/>
            <person name="Kuo A."/>
            <person name="Paredez A."/>
            <person name="Chapman J."/>
            <person name="Pham J."/>
            <person name="Shu S."/>
            <person name="Neupane R."/>
            <person name="Cipriano M."/>
            <person name="Mancuso J."/>
            <person name="Tu H."/>
            <person name="Salamov A."/>
            <person name="Lindquist E."/>
            <person name="Shapiro H."/>
            <person name="Lucas S."/>
            <person name="Grigoriev I.V."/>
            <person name="Cande W.Z."/>
            <person name="Fulton C."/>
            <person name="Rokhsar D.S."/>
            <person name="Dawson S.C."/>
        </authorList>
    </citation>
    <scope>NUCLEOTIDE SEQUENCE [LARGE SCALE GENOMIC DNA]</scope>
    <source>
        <strain evidence="4 5">NEG-M</strain>
    </source>
</reference>
<evidence type="ECO:0000256" key="1">
    <source>
        <dbReference type="ARBA" id="ARBA00022737"/>
    </source>
</evidence>
<dbReference type="GO" id="GO:0016460">
    <property type="term" value="C:myosin II complex"/>
    <property type="evidence" value="ECO:0007669"/>
    <property type="project" value="TreeGrafter"/>
</dbReference>
<accession>D2W2T0</accession>
<dbReference type="STRING" id="5762.D2W2T0"/>
<feature type="region of interest" description="Disordered" evidence="2">
    <location>
        <begin position="83"/>
        <end position="125"/>
    </location>
</feature>
<feature type="region of interest" description="Disordered" evidence="2">
    <location>
        <begin position="1"/>
        <end position="32"/>
    </location>
</feature>
<dbReference type="Gene3D" id="1.10.238.10">
    <property type="entry name" value="EF-hand"/>
    <property type="match status" value="1"/>
</dbReference>
<dbReference type="InParanoid" id="D2W2T0"/>
<dbReference type="eggNOG" id="KOG0027">
    <property type="taxonomic scope" value="Eukaryota"/>
</dbReference>
<feature type="domain" description="EF-hand" evidence="3">
    <location>
        <begin position="197"/>
        <end position="232"/>
    </location>
</feature>
<evidence type="ECO:0000313" key="4">
    <source>
        <dbReference type="EMBL" id="EFC36604.1"/>
    </source>
</evidence>
<sequence>MTDTSSTIGSTTAGLQNNSLLMDEQQQDGYVTEQVEESMIASSMGDVSMIQPPPVIEIDLPPELIKEYTDGFKLYEQKKTIKPSKPTPVVADKDPKAKGAVKKEDPKVKKVADKKGAAAQVEEPPPGPQYDFTLLKGHVLLSDLLTLMRGLLKNPKESELNQYLSVLPNCDEVIERKQVTLDEFLKIMALNDLPDQNTHFDILDAFETFDTDFKGDIDPETLRNVLLTMGDKELVTKEEVDEIVNTFCNRTTKAIYYDDIIKTCLSNTEQNMSTMATVISATTAKSPTLKEKKKPEPTKPIRR</sequence>
<gene>
    <name evidence="4" type="ORF">NAEGRDRAFT_59958</name>
</gene>
<keyword evidence="5" id="KW-1185">Reference proteome</keyword>
<evidence type="ECO:0000313" key="5">
    <source>
        <dbReference type="Proteomes" id="UP000006671"/>
    </source>
</evidence>
<dbReference type="InterPro" id="IPR011992">
    <property type="entry name" value="EF-hand-dom_pair"/>
</dbReference>
<feature type="compositionally biased region" description="Basic and acidic residues" evidence="2">
    <location>
        <begin position="91"/>
        <end position="116"/>
    </location>
</feature>
<dbReference type="PANTHER" id="PTHR23048:SF0">
    <property type="entry name" value="CALMODULIN LIKE 3"/>
    <property type="match status" value="1"/>
</dbReference>
<organism evidence="5">
    <name type="scientific">Naegleria gruberi</name>
    <name type="common">Amoeba</name>
    <dbReference type="NCBI Taxonomy" id="5762"/>
    <lineage>
        <taxon>Eukaryota</taxon>
        <taxon>Discoba</taxon>
        <taxon>Heterolobosea</taxon>
        <taxon>Tetramitia</taxon>
        <taxon>Eutetramitia</taxon>
        <taxon>Vahlkampfiidae</taxon>
        <taxon>Naegleria</taxon>
    </lineage>
</organism>
<evidence type="ECO:0000256" key="2">
    <source>
        <dbReference type="SAM" id="MobiDB-lite"/>
    </source>
</evidence>
<protein>
    <submittedName>
        <fullName evidence="4">Predicted protein</fullName>
    </submittedName>
</protein>
<feature type="compositionally biased region" description="Polar residues" evidence="2">
    <location>
        <begin position="1"/>
        <end position="20"/>
    </location>
</feature>
<dbReference type="VEuPathDB" id="AmoebaDB:NAEGRDRAFT_59958"/>
<dbReference type="KEGG" id="ngr:NAEGRDRAFT_59958"/>
<dbReference type="AlphaFoldDB" id="D2W2T0"/>
<name>D2W2T0_NAEGR</name>
<dbReference type="PROSITE" id="PS50222">
    <property type="entry name" value="EF_HAND_2"/>
    <property type="match status" value="1"/>
</dbReference>
<dbReference type="GO" id="GO:0005509">
    <property type="term" value="F:calcium ion binding"/>
    <property type="evidence" value="ECO:0007669"/>
    <property type="project" value="InterPro"/>
</dbReference>
<dbReference type="PANTHER" id="PTHR23048">
    <property type="entry name" value="MYOSIN LIGHT CHAIN 1, 3"/>
    <property type="match status" value="1"/>
</dbReference>
<dbReference type="RefSeq" id="XP_002669348.1">
    <property type="nucleotide sequence ID" value="XM_002669302.1"/>
</dbReference>
<proteinExistence type="predicted"/>
<keyword evidence="1" id="KW-0677">Repeat</keyword>
<dbReference type="EMBL" id="GG738928">
    <property type="protein sequence ID" value="EFC36604.1"/>
    <property type="molecule type" value="Genomic_DNA"/>
</dbReference>
<dbReference type="GeneID" id="8856560"/>
<dbReference type="SUPFAM" id="SSF47473">
    <property type="entry name" value="EF-hand"/>
    <property type="match status" value="1"/>
</dbReference>
<dbReference type="OrthoDB" id="10260307at2759"/>
<dbReference type="Proteomes" id="UP000006671">
    <property type="component" value="Unassembled WGS sequence"/>
</dbReference>
<dbReference type="InterPro" id="IPR002048">
    <property type="entry name" value="EF_hand_dom"/>
</dbReference>
<dbReference type="InterPro" id="IPR050230">
    <property type="entry name" value="CALM/Myosin/TropC-like"/>
</dbReference>
<evidence type="ECO:0000259" key="3">
    <source>
        <dbReference type="PROSITE" id="PS50222"/>
    </source>
</evidence>